<evidence type="ECO:0000256" key="2">
    <source>
        <dbReference type="ARBA" id="ARBA00004496"/>
    </source>
</evidence>
<dbReference type="STRING" id="1220162.K1VBH7"/>
<dbReference type="AlphaFoldDB" id="K1VBH7"/>
<keyword evidence="3" id="KW-0963">Cytoplasm</keyword>
<feature type="repeat" description="ARM" evidence="6">
    <location>
        <begin position="520"/>
        <end position="553"/>
    </location>
</feature>
<dbReference type="InParanoid" id="K1VBH7"/>
<keyword evidence="5" id="KW-0539">Nucleus</keyword>
<accession>K1VBH7</accession>
<dbReference type="OMA" id="ETITEWH"/>
<protein>
    <submittedName>
        <fullName evidence="7">Bsp2</fullName>
    </submittedName>
</protein>
<gene>
    <name evidence="7" type="ORF">A1Q2_04312</name>
</gene>
<dbReference type="InterPro" id="IPR011989">
    <property type="entry name" value="ARM-like"/>
</dbReference>
<dbReference type="GO" id="GO:0034657">
    <property type="term" value="C:GID complex"/>
    <property type="evidence" value="ECO:0007669"/>
    <property type="project" value="TreeGrafter"/>
</dbReference>
<dbReference type="HOGENOM" id="CLU_408260_0_0_1"/>
<dbReference type="eggNOG" id="KOG1293">
    <property type="taxonomic scope" value="Eukaryota"/>
</dbReference>
<sequence length="765" mass="82050">MTTATASSAAAVTIPSGSPDEQLRTLKELKNAVIGNTWKKVDLLSQLIVPETEQQASIVVETAVILGALGSAGALTLRPLLAEGVPGALLALVRWLPGHAAAPRLLPALLRALRNVLGSTAEVLWGHMWGVGAEQKVVGTGLVGDDVLRPARVRSKAKAAQWRSDAANALVLVFEDANRHALLSLITLYPDPAVVLPLYQLLARVIALPSHRELLGIESGGSGCPFLLEHLLETITEWHDHRTNPKLLEAALELVAALVKGQPVIARHIRSYNAPDDDGGDSESGAGAPEVISVLTQLMETGTSSVRIAVASCLTNIIKADKGGHMRDRVSDRLTNRNLLDVIIKLLRTEEIEERVKLCFVLVEVDGDETRGDMGHDAASRMREGALLALAALAFQYEPTRSLIADASPPVLPLVCSALSHPSYGVRAAACQLARALSRTIAILKTSLVDSGVGEEVVETLRREVARRADEGGELPAEFDVTAEEELGDRAWTVEVAATATICNLVTDFSPLRAKLVMSGGVELLVSLTSSSYEPLALNALWALKNLTYHASETLKADVVRALSWRRLAELISPRTPPQLRTQALHLLQNVVDQASKAELSRTLDALGSGVSDVVGDGMGLMDGGFADDLPAPELSVSGMDSIVSALSADDLELRKPALYILSNLALGNERVRGVLLGRVEVLEGISDALGSKVDALRIPALRTLRHLLESNSTSRRPRPAVVEAIKPYQYKARLKDIWENSPNLTVKSLSQNLLEILDRAKDRS</sequence>
<dbReference type="OrthoDB" id="5559898at2759"/>
<evidence type="ECO:0000256" key="5">
    <source>
        <dbReference type="ARBA" id="ARBA00023242"/>
    </source>
</evidence>
<dbReference type="GO" id="GO:0005634">
    <property type="term" value="C:nucleus"/>
    <property type="evidence" value="ECO:0007669"/>
    <property type="project" value="UniProtKB-SubCell"/>
</dbReference>
<evidence type="ECO:0000256" key="1">
    <source>
        <dbReference type="ARBA" id="ARBA00004123"/>
    </source>
</evidence>
<dbReference type="SUPFAM" id="SSF48371">
    <property type="entry name" value="ARM repeat"/>
    <property type="match status" value="1"/>
</dbReference>
<dbReference type="Gene3D" id="1.25.10.10">
    <property type="entry name" value="Leucine-rich Repeat Variant"/>
    <property type="match status" value="4"/>
</dbReference>
<evidence type="ECO:0000313" key="8">
    <source>
        <dbReference type="Proteomes" id="UP000006757"/>
    </source>
</evidence>
<evidence type="ECO:0000313" key="7">
    <source>
        <dbReference type="EMBL" id="EKD01390.1"/>
    </source>
</evidence>
<keyword evidence="4" id="KW-0677">Repeat</keyword>
<dbReference type="InterPro" id="IPR038739">
    <property type="entry name" value="ARMC8/Vid28"/>
</dbReference>
<dbReference type="PROSITE" id="PS50176">
    <property type="entry name" value="ARM_REPEAT"/>
    <property type="match status" value="1"/>
</dbReference>
<comment type="subcellular location">
    <subcellularLocation>
        <location evidence="2">Cytoplasm</location>
    </subcellularLocation>
    <subcellularLocation>
        <location evidence="1">Nucleus</location>
    </subcellularLocation>
</comment>
<dbReference type="GO" id="GO:0043161">
    <property type="term" value="P:proteasome-mediated ubiquitin-dependent protein catabolic process"/>
    <property type="evidence" value="ECO:0007669"/>
    <property type="project" value="TreeGrafter"/>
</dbReference>
<dbReference type="PANTHER" id="PTHR15651">
    <property type="entry name" value="ARMADILLO REPEAT-CONTAINING PROTEIN 8"/>
    <property type="match status" value="1"/>
</dbReference>
<evidence type="ECO:0000256" key="4">
    <source>
        <dbReference type="ARBA" id="ARBA00022737"/>
    </source>
</evidence>
<evidence type="ECO:0000256" key="6">
    <source>
        <dbReference type="PROSITE-ProRule" id="PRU00259"/>
    </source>
</evidence>
<dbReference type="PANTHER" id="PTHR15651:SF7">
    <property type="entry name" value="ARMADILLO REPEAT-CONTAINING PROTEIN 8"/>
    <property type="match status" value="1"/>
</dbReference>
<dbReference type="Pfam" id="PF00514">
    <property type="entry name" value="Arm"/>
    <property type="match status" value="1"/>
</dbReference>
<keyword evidence="8" id="KW-1185">Reference proteome</keyword>
<dbReference type="EMBL" id="AMBO01000317">
    <property type="protein sequence ID" value="EKD01390.1"/>
    <property type="molecule type" value="Genomic_DNA"/>
</dbReference>
<dbReference type="InterPro" id="IPR016024">
    <property type="entry name" value="ARM-type_fold"/>
</dbReference>
<comment type="caution">
    <text evidence="7">The sequence shown here is derived from an EMBL/GenBank/DDBJ whole genome shotgun (WGS) entry which is preliminary data.</text>
</comment>
<dbReference type="Proteomes" id="UP000006757">
    <property type="component" value="Unassembled WGS sequence"/>
</dbReference>
<dbReference type="SMART" id="SM00185">
    <property type="entry name" value="ARM"/>
    <property type="match status" value="4"/>
</dbReference>
<proteinExistence type="predicted"/>
<dbReference type="GO" id="GO:0005737">
    <property type="term" value="C:cytoplasm"/>
    <property type="evidence" value="ECO:0007669"/>
    <property type="project" value="UniProtKB-SubCell"/>
</dbReference>
<dbReference type="InterPro" id="IPR000225">
    <property type="entry name" value="Armadillo"/>
</dbReference>
<evidence type="ECO:0000256" key="3">
    <source>
        <dbReference type="ARBA" id="ARBA00022490"/>
    </source>
</evidence>
<name>K1VBH7_TRIAC</name>
<organism evidence="7 8">
    <name type="scientific">Trichosporon asahii var. asahii (strain CBS 8904)</name>
    <name type="common">Yeast</name>
    <dbReference type="NCBI Taxonomy" id="1220162"/>
    <lineage>
        <taxon>Eukaryota</taxon>
        <taxon>Fungi</taxon>
        <taxon>Dikarya</taxon>
        <taxon>Basidiomycota</taxon>
        <taxon>Agaricomycotina</taxon>
        <taxon>Tremellomycetes</taxon>
        <taxon>Trichosporonales</taxon>
        <taxon>Trichosporonaceae</taxon>
        <taxon>Trichosporon</taxon>
    </lineage>
</organism>
<reference evidence="7 8" key="1">
    <citation type="journal article" date="2012" name="Eukaryot. Cell">
        <title>Genome sequence of the Trichosporon asahii environmental strain CBS 8904.</title>
        <authorList>
            <person name="Yang R.Y."/>
            <person name="Li H.T."/>
            <person name="Zhu H."/>
            <person name="Zhou G.P."/>
            <person name="Wang M."/>
            <person name="Wang L."/>
        </authorList>
    </citation>
    <scope>NUCLEOTIDE SEQUENCE [LARGE SCALE GENOMIC DNA]</scope>
    <source>
        <strain evidence="7 8">CBS 8904</strain>
    </source>
</reference>